<reference evidence="1 2" key="1">
    <citation type="submission" date="2019-07" db="EMBL/GenBank/DDBJ databases">
        <title>Whole genome shotgun sequence of Skermanella aerolata NBRC 106429.</title>
        <authorList>
            <person name="Hosoyama A."/>
            <person name="Uohara A."/>
            <person name="Ohji S."/>
            <person name="Ichikawa N."/>
        </authorList>
    </citation>
    <scope>NUCLEOTIDE SEQUENCE [LARGE SCALE GENOMIC DNA]</scope>
    <source>
        <strain evidence="1 2">NBRC 106429</strain>
    </source>
</reference>
<evidence type="ECO:0000313" key="1">
    <source>
        <dbReference type="EMBL" id="GEO42767.1"/>
    </source>
</evidence>
<organism evidence="1 2">
    <name type="scientific">Skermanella aerolata</name>
    <dbReference type="NCBI Taxonomy" id="393310"/>
    <lineage>
        <taxon>Bacteria</taxon>
        <taxon>Pseudomonadati</taxon>
        <taxon>Pseudomonadota</taxon>
        <taxon>Alphaproteobacteria</taxon>
        <taxon>Rhodospirillales</taxon>
        <taxon>Azospirillaceae</taxon>
        <taxon>Skermanella</taxon>
    </lineage>
</organism>
<keyword evidence="2" id="KW-1185">Reference proteome</keyword>
<comment type="caution">
    <text evidence="1">The sequence shown here is derived from an EMBL/GenBank/DDBJ whole genome shotgun (WGS) entry which is preliminary data.</text>
</comment>
<dbReference type="AlphaFoldDB" id="A0A512E236"/>
<dbReference type="EMBL" id="BJYZ01000050">
    <property type="protein sequence ID" value="GEO42767.1"/>
    <property type="molecule type" value="Genomic_DNA"/>
</dbReference>
<protein>
    <submittedName>
        <fullName evidence="1">Uncharacterized protein</fullName>
    </submittedName>
</protein>
<name>A0A512E236_9PROT</name>
<proteinExistence type="predicted"/>
<evidence type="ECO:0000313" key="2">
    <source>
        <dbReference type="Proteomes" id="UP000321523"/>
    </source>
</evidence>
<sequence>MAKPVKEEDDAEKEQAMIIACHHVLDAQVNARQQIDAPDFLNVAFILFRNGVGVGVRTECRRENKTK</sequence>
<accession>A0A512E236</accession>
<dbReference type="Proteomes" id="UP000321523">
    <property type="component" value="Unassembled WGS sequence"/>
</dbReference>
<gene>
    <name evidence="1" type="ORF">SAE02_69150</name>
</gene>